<keyword evidence="2" id="KW-0408">Iron</keyword>
<dbReference type="EC" id="4.2.1.3" evidence="1"/>
<evidence type="ECO:0000256" key="3">
    <source>
        <dbReference type="ARBA" id="ARBA00023239"/>
    </source>
</evidence>
<dbReference type="EMBL" id="OBMQ01000018">
    <property type="protein sequence ID" value="SOC25310.1"/>
    <property type="molecule type" value="Genomic_DNA"/>
</dbReference>
<evidence type="ECO:0000313" key="6">
    <source>
        <dbReference type="EMBL" id="SOC25310.1"/>
    </source>
</evidence>
<gene>
    <name evidence="6" type="ORF">SAMN05880501_11866</name>
</gene>
<dbReference type="PANTHER" id="PTHR36577:SF3">
    <property type="entry name" value="DUF521 DOMAIN PROTEIN (AFU_ORTHOLOGUE AFUA_6G00490)"/>
    <property type="match status" value="1"/>
</dbReference>
<evidence type="ECO:0000259" key="5">
    <source>
        <dbReference type="Pfam" id="PF04412"/>
    </source>
</evidence>
<evidence type="ECO:0000256" key="4">
    <source>
        <dbReference type="ARBA" id="ARBA00023501"/>
    </source>
</evidence>
<dbReference type="Pfam" id="PF04412">
    <property type="entry name" value="AcnX"/>
    <property type="match status" value="1"/>
</dbReference>
<name>A0A285TQL9_9BACL</name>
<comment type="catalytic activity">
    <reaction evidence="4">
        <text>citrate = D-threo-isocitrate</text>
        <dbReference type="Rhea" id="RHEA:10336"/>
        <dbReference type="ChEBI" id="CHEBI:15562"/>
        <dbReference type="ChEBI" id="CHEBI:16947"/>
        <dbReference type="EC" id="4.2.1.3"/>
    </reaction>
</comment>
<keyword evidence="7" id="KW-1185">Reference proteome</keyword>
<dbReference type="PANTHER" id="PTHR36577">
    <property type="entry name" value="DUF521 DOMAIN PROTEIN (AFU_ORTHOLOGUE AFUA_6G00490)"/>
    <property type="match status" value="1"/>
</dbReference>
<dbReference type="GO" id="GO:0003994">
    <property type="term" value="F:aconitate hydratase activity"/>
    <property type="evidence" value="ECO:0007669"/>
    <property type="project" value="UniProtKB-EC"/>
</dbReference>
<evidence type="ECO:0000313" key="7">
    <source>
        <dbReference type="Proteomes" id="UP000219636"/>
    </source>
</evidence>
<feature type="domain" description="Phosphomevalonate dehydratase large subunit-like" evidence="5">
    <location>
        <begin position="4"/>
        <end position="102"/>
    </location>
</feature>
<dbReference type="OrthoDB" id="1550274at2"/>
<organism evidence="6 7">
    <name type="scientific">Ureibacillus xyleni</name>
    <dbReference type="NCBI Taxonomy" id="614648"/>
    <lineage>
        <taxon>Bacteria</taxon>
        <taxon>Bacillati</taxon>
        <taxon>Bacillota</taxon>
        <taxon>Bacilli</taxon>
        <taxon>Bacillales</taxon>
        <taxon>Caryophanaceae</taxon>
        <taxon>Ureibacillus</taxon>
    </lineage>
</organism>
<dbReference type="InterPro" id="IPR007506">
    <property type="entry name" value="PMDh-L-like_dom"/>
</dbReference>
<dbReference type="InterPro" id="IPR036008">
    <property type="entry name" value="Aconitase_4Fe-4S_dom"/>
</dbReference>
<dbReference type="SUPFAM" id="SSF53732">
    <property type="entry name" value="Aconitase iron-sulfur domain"/>
    <property type="match status" value="1"/>
</dbReference>
<sequence length="128" mass="14152">MRNPNECRELARLIKGKTLHPNVDFLITTNQLVYAQAEDEGLIEKIEQFGARFSTDICLCMLNESMFPESTKTVMTNSGKFAHYGPGLINKGVYFGSMEDCVHSAVLGEPTIQKPHWLASGVTTSNGI</sequence>
<dbReference type="RefSeq" id="WP_097075176.1">
    <property type="nucleotide sequence ID" value="NZ_OBMQ01000018.1"/>
</dbReference>
<dbReference type="InterPro" id="IPR015931">
    <property type="entry name" value="Acnase/IPM_dHydase_lsu_aba_1/3"/>
</dbReference>
<evidence type="ECO:0000256" key="1">
    <source>
        <dbReference type="ARBA" id="ARBA00012926"/>
    </source>
</evidence>
<dbReference type="Proteomes" id="UP000219636">
    <property type="component" value="Unassembled WGS sequence"/>
</dbReference>
<accession>A0A285TQL9</accession>
<keyword evidence="3" id="KW-0456">Lyase</keyword>
<reference evidence="7" key="1">
    <citation type="submission" date="2017-08" db="EMBL/GenBank/DDBJ databases">
        <authorList>
            <person name="Varghese N."/>
            <person name="Submissions S."/>
        </authorList>
    </citation>
    <scope>NUCLEOTIDE SEQUENCE [LARGE SCALE GENOMIC DNA]</scope>
    <source>
        <strain evidence="7">JC22</strain>
    </source>
</reference>
<proteinExistence type="predicted"/>
<evidence type="ECO:0000256" key="2">
    <source>
        <dbReference type="ARBA" id="ARBA00023004"/>
    </source>
</evidence>
<dbReference type="AlphaFoldDB" id="A0A285TQL9"/>
<protein>
    <recommendedName>
        <fullName evidence="1">aconitate hydratase</fullName>
        <ecNumber evidence="1">4.2.1.3</ecNumber>
    </recommendedName>
</protein>
<dbReference type="Gene3D" id="3.30.499.10">
    <property type="entry name" value="Aconitase, domain 3"/>
    <property type="match status" value="1"/>
</dbReference>